<name>A0A369QBX8_9BACT</name>
<proteinExistence type="predicted"/>
<comment type="caution">
    <text evidence="1">The sequence shown here is derived from an EMBL/GenBank/DDBJ whole genome shotgun (WGS) entry which is preliminary data.</text>
</comment>
<accession>A0A369QBX8</accession>
<organism evidence="1 2">
    <name type="scientific">Adhaeribacter pallidiroseus</name>
    <dbReference type="NCBI Taxonomy" id="2072847"/>
    <lineage>
        <taxon>Bacteria</taxon>
        <taxon>Pseudomonadati</taxon>
        <taxon>Bacteroidota</taxon>
        <taxon>Cytophagia</taxon>
        <taxon>Cytophagales</taxon>
        <taxon>Hymenobacteraceae</taxon>
        <taxon>Adhaeribacter</taxon>
    </lineage>
</organism>
<dbReference type="EMBL" id="QASA01000001">
    <property type="protein sequence ID" value="RDC62403.1"/>
    <property type="molecule type" value="Genomic_DNA"/>
</dbReference>
<sequence>MNEQEKITASQRVVQLTTQRELTEAEQVELTNLRELLAAQPDLNNPEEDFINPLITNSGE</sequence>
<reference evidence="1 2" key="1">
    <citation type="submission" date="2018-04" db="EMBL/GenBank/DDBJ databases">
        <title>Adhaeribacter sp. HMF7616 genome sequencing and assembly.</title>
        <authorList>
            <person name="Kang H."/>
            <person name="Kang J."/>
            <person name="Cha I."/>
            <person name="Kim H."/>
            <person name="Joh K."/>
        </authorList>
    </citation>
    <scope>NUCLEOTIDE SEQUENCE [LARGE SCALE GENOMIC DNA]</scope>
    <source>
        <strain evidence="1 2">HMF7616</strain>
    </source>
</reference>
<dbReference type="AlphaFoldDB" id="A0A369QBX8"/>
<keyword evidence="2" id="KW-1185">Reference proteome</keyword>
<protein>
    <submittedName>
        <fullName evidence="1">Uncharacterized protein</fullName>
    </submittedName>
</protein>
<dbReference type="Proteomes" id="UP000253919">
    <property type="component" value="Unassembled WGS sequence"/>
</dbReference>
<evidence type="ECO:0000313" key="1">
    <source>
        <dbReference type="EMBL" id="RDC62403.1"/>
    </source>
</evidence>
<evidence type="ECO:0000313" key="2">
    <source>
        <dbReference type="Proteomes" id="UP000253919"/>
    </source>
</evidence>
<gene>
    <name evidence="1" type="ORF">AHMF7616_00997</name>
</gene>